<keyword evidence="5" id="KW-1185">Reference proteome</keyword>
<dbReference type="PROSITE" id="PS00194">
    <property type="entry name" value="THIOREDOXIN_1"/>
    <property type="match status" value="1"/>
</dbReference>
<dbReference type="SUPFAM" id="SSF52833">
    <property type="entry name" value="Thioredoxin-like"/>
    <property type="match status" value="1"/>
</dbReference>
<proteinExistence type="predicted"/>
<dbReference type="InterPro" id="IPR017937">
    <property type="entry name" value="Thioredoxin_CS"/>
</dbReference>
<keyword evidence="1" id="KW-0676">Redox-active center</keyword>
<accession>A6DQ20</accession>
<dbReference type="eggNOG" id="COG0526">
    <property type="taxonomic scope" value="Bacteria"/>
</dbReference>
<dbReference type="PROSITE" id="PS51352">
    <property type="entry name" value="THIOREDOXIN_2"/>
    <property type="match status" value="1"/>
</dbReference>
<dbReference type="GO" id="GO:0030178">
    <property type="term" value="P:negative regulation of Wnt signaling pathway"/>
    <property type="evidence" value="ECO:0007669"/>
    <property type="project" value="TreeGrafter"/>
</dbReference>
<feature type="chain" id="PRO_5002694643" evidence="2">
    <location>
        <begin position="18"/>
        <end position="172"/>
    </location>
</feature>
<evidence type="ECO:0000313" key="5">
    <source>
        <dbReference type="Proteomes" id="UP000004947"/>
    </source>
</evidence>
<dbReference type="PANTHER" id="PTHR46472:SF1">
    <property type="entry name" value="NUCLEOREDOXIN"/>
    <property type="match status" value="1"/>
</dbReference>
<dbReference type="PANTHER" id="PTHR46472">
    <property type="entry name" value="NUCLEOREDOXIN"/>
    <property type="match status" value="1"/>
</dbReference>
<keyword evidence="2" id="KW-0732">Signal</keyword>
<dbReference type="GO" id="GO:0031397">
    <property type="term" value="P:negative regulation of protein ubiquitination"/>
    <property type="evidence" value="ECO:0007669"/>
    <property type="project" value="TreeGrafter"/>
</dbReference>
<reference evidence="4 5" key="1">
    <citation type="journal article" date="2010" name="J. Bacteriol.">
        <title>Genome sequence of Lentisphaera araneosa HTCC2155T, the type species of the order Lentisphaerales in the phylum Lentisphaerae.</title>
        <authorList>
            <person name="Thrash J.C."/>
            <person name="Cho J.C."/>
            <person name="Vergin K.L."/>
            <person name="Morris R.M."/>
            <person name="Giovannoni S.J."/>
        </authorList>
    </citation>
    <scope>NUCLEOTIDE SEQUENCE [LARGE SCALE GENOMIC DNA]</scope>
    <source>
        <strain evidence="4 5">HTCC2155</strain>
    </source>
</reference>
<evidence type="ECO:0000313" key="4">
    <source>
        <dbReference type="EMBL" id="EDM26261.1"/>
    </source>
</evidence>
<dbReference type="Pfam" id="PF13905">
    <property type="entry name" value="Thioredoxin_8"/>
    <property type="match status" value="1"/>
</dbReference>
<feature type="domain" description="Thioredoxin" evidence="3">
    <location>
        <begin position="4"/>
        <end position="171"/>
    </location>
</feature>
<sequence length="172" mass="20183">MKKLAFIMLLLCFCVNAKDKKVDYTKAESWKSLEKYLVNEDGRKIKGLDLSKKDYVMIYFSASWCPPCRKFTPSLVEYYNKYAEKDKFELIFYTSDRSEKASEKYMQDYKMPWPTVKFSKMKYVDLKKYGGNGIPCLVLIDKEGKVLAHSYEGKKYRGPSVALKKMDELMGR</sequence>
<keyword evidence="4" id="KW-0449">Lipoprotein</keyword>
<evidence type="ECO:0000259" key="3">
    <source>
        <dbReference type="PROSITE" id="PS51352"/>
    </source>
</evidence>
<dbReference type="Proteomes" id="UP000004947">
    <property type="component" value="Unassembled WGS sequence"/>
</dbReference>
<dbReference type="GO" id="GO:0004791">
    <property type="term" value="F:thioredoxin-disulfide reductase (NADPH) activity"/>
    <property type="evidence" value="ECO:0007669"/>
    <property type="project" value="TreeGrafter"/>
</dbReference>
<dbReference type="Gene3D" id="3.40.30.10">
    <property type="entry name" value="Glutaredoxin"/>
    <property type="match status" value="1"/>
</dbReference>
<dbReference type="InterPro" id="IPR012336">
    <property type="entry name" value="Thioredoxin-like_fold"/>
</dbReference>
<gene>
    <name evidence="4" type="ORF">LNTAR_24159</name>
</gene>
<comment type="caution">
    <text evidence="4">The sequence shown here is derived from an EMBL/GenBank/DDBJ whole genome shotgun (WGS) entry which is preliminary data.</text>
</comment>
<dbReference type="InterPro" id="IPR036249">
    <property type="entry name" value="Thioredoxin-like_sf"/>
</dbReference>
<name>A6DQ20_9BACT</name>
<dbReference type="OrthoDB" id="9812978at2"/>
<dbReference type="AlphaFoldDB" id="A6DQ20"/>
<dbReference type="EMBL" id="ABCK01000018">
    <property type="protein sequence ID" value="EDM26261.1"/>
    <property type="molecule type" value="Genomic_DNA"/>
</dbReference>
<dbReference type="STRING" id="313628.LNTAR_24159"/>
<protein>
    <submittedName>
        <fullName evidence="4">Putative lipoprotein/thioderoxin</fullName>
    </submittedName>
</protein>
<organism evidence="4 5">
    <name type="scientific">Lentisphaera araneosa HTCC2155</name>
    <dbReference type="NCBI Taxonomy" id="313628"/>
    <lineage>
        <taxon>Bacteria</taxon>
        <taxon>Pseudomonadati</taxon>
        <taxon>Lentisphaerota</taxon>
        <taxon>Lentisphaeria</taxon>
        <taxon>Lentisphaerales</taxon>
        <taxon>Lentisphaeraceae</taxon>
        <taxon>Lentisphaera</taxon>
    </lineage>
</organism>
<dbReference type="RefSeq" id="WP_007279951.1">
    <property type="nucleotide sequence ID" value="NZ_ABCK01000018.1"/>
</dbReference>
<dbReference type="InterPro" id="IPR013766">
    <property type="entry name" value="Thioredoxin_domain"/>
</dbReference>
<evidence type="ECO:0000256" key="1">
    <source>
        <dbReference type="ARBA" id="ARBA00023284"/>
    </source>
</evidence>
<evidence type="ECO:0000256" key="2">
    <source>
        <dbReference type="SAM" id="SignalP"/>
    </source>
</evidence>
<feature type="signal peptide" evidence="2">
    <location>
        <begin position="1"/>
        <end position="17"/>
    </location>
</feature>